<evidence type="ECO:0000313" key="2">
    <source>
        <dbReference type="Proteomes" id="UP000649617"/>
    </source>
</evidence>
<sequence>KAWISRVAALLLGEREDVDSWEDLDDDGADLRFQHICLQSVSQKALTLSWQKRQPVGKEEAMSRQALKNGGTERQEVLYAVKGKRDHAIQELSSQLSVELLEKHEDLPAAELPGWFWADAEDPGMLQARQLFYLVTGQDLPEEHQPLVRSVVTQKSPGEEDLSKLFMLILATVSSSLVSSSHLHVAFQSLSASRTQLLRFGKNLLPGTLDSSPADLRSLLVLGSLCWRLLTCLQDAYCLLGGEGALFKSHLRLDGGPVVLTEAGPVRKAANGYRVGLRGWDDEQVITADQLEQVRGRLQREGAEIAQSRDGKLPIVKNLSGEVAFKFHRRWMILSGAPAKLEVKALD</sequence>
<dbReference type="EMBL" id="CAJNIZ010028758">
    <property type="protein sequence ID" value="CAE7510677.1"/>
    <property type="molecule type" value="Genomic_DNA"/>
</dbReference>
<dbReference type="AlphaFoldDB" id="A0A812T535"/>
<dbReference type="Proteomes" id="UP000649617">
    <property type="component" value="Unassembled WGS sequence"/>
</dbReference>
<organism evidence="1 2">
    <name type="scientific">Symbiodinium pilosum</name>
    <name type="common">Dinoflagellate</name>
    <dbReference type="NCBI Taxonomy" id="2952"/>
    <lineage>
        <taxon>Eukaryota</taxon>
        <taxon>Sar</taxon>
        <taxon>Alveolata</taxon>
        <taxon>Dinophyceae</taxon>
        <taxon>Suessiales</taxon>
        <taxon>Symbiodiniaceae</taxon>
        <taxon>Symbiodinium</taxon>
    </lineage>
</organism>
<dbReference type="OrthoDB" id="444316at2759"/>
<feature type="non-terminal residue" evidence="1">
    <location>
        <position position="1"/>
    </location>
</feature>
<evidence type="ECO:0000313" key="1">
    <source>
        <dbReference type="EMBL" id="CAE7510677.1"/>
    </source>
</evidence>
<reference evidence="1" key="1">
    <citation type="submission" date="2021-02" db="EMBL/GenBank/DDBJ databases">
        <authorList>
            <person name="Dougan E. K."/>
            <person name="Rhodes N."/>
            <person name="Thang M."/>
            <person name="Chan C."/>
        </authorList>
    </citation>
    <scope>NUCLEOTIDE SEQUENCE</scope>
</reference>
<proteinExistence type="predicted"/>
<comment type="caution">
    <text evidence="1">The sequence shown here is derived from an EMBL/GenBank/DDBJ whole genome shotgun (WGS) entry which is preliminary data.</text>
</comment>
<accession>A0A812T535</accession>
<gene>
    <name evidence="1" type="ORF">SPIL2461_LOCUS13287</name>
</gene>
<protein>
    <submittedName>
        <fullName evidence="1">Uncharacterized protein</fullName>
    </submittedName>
</protein>
<keyword evidence="2" id="KW-1185">Reference proteome</keyword>
<name>A0A812T535_SYMPI</name>